<dbReference type="InterPro" id="IPR023214">
    <property type="entry name" value="HAD_sf"/>
</dbReference>
<feature type="non-terminal residue" evidence="5">
    <location>
        <position position="194"/>
    </location>
</feature>
<name>A0A9N9HM25_9GLOM</name>
<comment type="subcellular location">
    <subcellularLocation>
        <location evidence="1">Membrane</location>
    </subcellularLocation>
</comment>
<keyword evidence="6" id="KW-1185">Reference proteome</keyword>
<dbReference type="Proteomes" id="UP000789759">
    <property type="component" value="Unassembled WGS sequence"/>
</dbReference>
<dbReference type="PANTHER" id="PTHR42861">
    <property type="entry name" value="CALCIUM-TRANSPORTING ATPASE"/>
    <property type="match status" value="1"/>
</dbReference>
<dbReference type="InterPro" id="IPR023298">
    <property type="entry name" value="ATPase_P-typ_TM_dom_sf"/>
</dbReference>
<evidence type="ECO:0000256" key="3">
    <source>
        <dbReference type="ARBA" id="ARBA00022989"/>
    </source>
</evidence>
<dbReference type="InterPro" id="IPR036412">
    <property type="entry name" value="HAD-like_sf"/>
</dbReference>
<keyword evidence="4" id="KW-0472">Membrane</keyword>
<keyword evidence="3" id="KW-1133">Transmembrane helix</keyword>
<proteinExistence type="predicted"/>
<dbReference type="AlphaFoldDB" id="A0A9N9HM25"/>
<dbReference type="GO" id="GO:0016020">
    <property type="term" value="C:membrane"/>
    <property type="evidence" value="ECO:0007669"/>
    <property type="project" value="UniProtKB-SubCell"/>
</dbReference>
<organism evidence="5 6">
    <name type="scientific">Cetraspora pellucida</name>
    <dbReference type="NCBI Taxonomy" id="1433469"/>
    <lineage>
        <taxon>Eukaryota</taxon>
        <taxon>Fungi</taxon>
        <taxon>Fungi incertae sedis</taxon>
        <taxon>Mucoromycota</taxon>
        <taxon>Glomeromycotina</taxon>
        <taxon>Glomeromycetes</taxon>
        <taxon>Diversisporales</taxon>
        <taxon>Gigasporaceae</taxon>
        <taxon>Cetraspora</taxon>
    </lineage>
</organism>
<evidence type="ECO:0000256" key="1">
    <source>
        <dbReference type="ARBA" id="ARBA00004370"/>
    </source>
</evidence>
<evidence type="ECO:0000256" key="2">
    <source>
        <dbReference type="ARBA" id="ARBA00022692"/>
    </source>
</evidence>
<dbReference type="OrthoDB" id="3352408at2759"/>
<comment type="caution">
    <text evidence="5">The sequence shown here is derived from an EMBL/GenBank/DDBJ whole genome shotgun (WGS) entry which is preliminary data.</text>
</comment>
<evidence type="ECO:0000313" key="6">
    <source>
        <dbReference type="Proteomes" id="UP000789759"/>
    </source>
</evidence>
<dbReference type="SUPFAM" id="SSF56784">
    <property type="entry name" value="HAD-like"/>
    <property type="match status" value="1"/>
</dbReference>
<protein>
    <submittedName>
        <fullName evidence="5">22045_t:CDS:1</fullName>
    </submittedName>
</protein>
<sequence length="194" mass="21677">STALSIARKLGIPINPANHPNCLIGAIIEAISGEDLKSLKKNKMAIIQAFQSNGSIVAMTGDVNDAPALKLPILAYLWVSQEAADIILVNDEFVTIFDAVKEDILMDGPPAQSLGVEPVDENGMSSSIFTCWAFFQAVFQTEALGLDDIFGLIVITSSIFWINEFRKYYHNQKQDDDWRWRSIFYRNYLNKISL</sequence>
<reference evidence="5" key="1">
    <citation type="submission" date="2021-06" db="EMBL/GenBank/DDBJ databases">
        <authorList>
            <person name="Kallberg Y."/>
            <person name="Tangrot J."/>
            <person name="Rosling A."/>
        </authorList>
    </citation>
    <scope>NUCLEOTIDE SEQUENCE</scope>
    <source>
        <strain evidence="5">FL966</strain>
    </source>
</reference>
<evidence type="ECO:0000256" key="4">
    <source>
        <dbReference type="ARBA" id="ARBA00023136"/>
    </source>
</evidence>
<keyword evidence="2" id="KW-0812">Transmembrane</keyword>
<dbReference type="SUPFAM" id="SSF81665">
    <property type="entry name" value="Calcium ATPase, transmembrane domain M"/>
    <property type="match status" value="1"/>
</dbReference>
<gene>
    <name evidence="5" type="ORF">CPELLU_LOCUS11388</name>
</gene>
<dbReference type="Gene3D" id="3.40.50.1000">
    <property type="entry name" value="HAD superfamily/HAD-like"/>
    <property type="match status" value="1"/>
</dbReference>
<evidence type="ECO:0000313" key="5">
    <source>
        <dbReference type="EMBL" id="CAG8692666.1"/>
    </source>
</evidence>
<accession>A0A9N9HM25</accession>
<dbReference type="EMBL" id="CAJVQA010010048">
    <property type="protein sequence ID" value="CAG8692666.1"/>
    <property type="molecule type" value="Genomic_DNA"/>
</dbReference>